<dbReference type="OrthoDB" id="10062838at2759"/>
<feature type="transmembrane region" description="Helical" evidence="4">
    <location>
        <begin position="783"/>
        <end position="801"/>
    </location>
</feature>
<keyword evidence="5" id="KW-0732">Signal</keyword>
<dbReference type="PANTHER" id="PTHR19346:SF4">
    <property type="entry name" value="SUGAR PHOSPHATE TRANSPORTER DOMAIN-CONTAINING PROTEIN"/>
    <property type="match status" value="1"/>
</dbReference>
<protein>
    <submittedName>
        <fullName evidence="6">DUF6 domain protein</fullName>
    </submittedName>
</protein>
<feature type="transmembrane region" description="Helical" evidence="4">
    <location>
        <begin position="724"/>
        <end position="745"/>
    </location>
</feature>
<dbReference type="Proteomes" id="UP000053958">
    <property type="component" value="Unassembled WGS sequence"/>
</dbReference>
<accession>A0A0F4YJN0</accession>
<keyword evidence="4" id="KW-0812">Transmembrane</keyword>
<feature type="transmembrane region" description="Helical" evidence="4">
    <location>
        <begin position="821"/>
        <end position="838"/>
    </location>
</feature>
<keyword evidence="4" id="KW-0472">Membrane</keyword>
<feature type="region of interest" description="Disordered" evidence="3">
    <location>
        <begin position="115"/>
        <end position="144"/>
    </location>
</feature>
<dbReference type="STRING" id="1408163.A0A0F4YJN0"/>
<feature type="transmembrane region" description="Helical" evidence="4">
    <location>
        <begin position="898"/>
        <end position="919"/>
    </location>
</feature>
<keyword evidence="4" id="KW-1133">Transmembrane helix</keyword>
<name>A0A0F4YJN0_RASE3</name>
<feature type="transmembrane region" description="Helical" evidence="4">
    <location>
        <begin position="659"/>
        <end position="678"/>
    </location>
</feature>
<comment type="subcellular location">
    <subcellularLocation>
        <location evidence="1">Endoplasmic reticulum membrane</location>
        <topology evidence="1">Multi-pass membrane protein</topology>
    </subcellularLocation>
</comment>
<dbReference type="AlphaFoldDB" id="A0A0F4YJN0"/>
<dbReference type="InterPro" id="IPR026505">
    <property type="entry name" value="Solute_c_fam_35_mem_F3/F4"/>
</dbReference>
<dbReference type="InterPro" id="IPR037185">
    <property type="entry name" value="EmrE-like"/>
</dbReference>
<evidence type="ECO:0000256" key="1">
    <source>
        <dbReference type="ARBA" id="ARBA00004477"/>
    </source>
</evidence>
<evidence type="ECO:0000313" key="7">
    <source>
        <dbReference type="Proteomes" id="UP000053958"/>
    </source>
</evidence>
<dbReference type="EMBL" id="LASV01000470">
    <property type="protein sequence ID" value="KKA18310.1"/>
    <property type="molecule type" value="Genomic_DNA"/>
</dbReference>
<feature type="region of interest" description="Disordered" evidence="3">
    <location>
        <begin position="515"/>
        <end position="613"/>
    </location>
</feature>
<proteinExistence type="predicted"/>
<feature type="compositionally biased region" description="Basic and acidic residues" evidence="3">
    <location>
        <begin position="534"/>
        <end position="546"/>
    </location>
</feature>
<evidence type="ECO:0000256" key="5">
    <source>
        <dbReference type="SAM" id="SignalP"/>
    </source>
</evidence>
<feature type="chain" id="PRO_5002481742" evidence="5">
    <location>
        <begin position="26"/>
        <end position="996"/>
    </location>
</feature>
<keyword evidence="7" id="KW-1185">Reference proteome</keyword>
<dbReference type="SUPFAM" id="SSF103481">
    <property type="entry name" value="Multidrug resistance efflux transporter EmrE"/>
    <property type="match status" value="2"/>
</dbReference>
<sequence>MFRPARGAWLKALLASMNLVSGRSARSPEGTVTLDGHVNANGLSLISQDGSETVAAVEHSLDLGSLSSAAATATTTPPDRLSTLSVQPALLQETLDGFDISLSLPDDIPSLFETSREENQNQNPLPTLEPTYEGEPSGASDSLADHLPFDNVIPNPMNGNSLPLNYSNLVTYGVGISRLPPHPTVEQLIEFTRNYPRQMLDVDYWSPFVHHAARAGAWQNRWPSRSLASQPNATSGSQFNSAQLYQPYLLKMTRKPWQEHMAIPKDHSDEVSWEKWQLAETLRRTVHLVNVVNKLACYTAKATAQFYEPLDDKFILDIALPAPDALWKACTAADPGTNQRAELGGIDSETRTPITRIQQPPVPVFWRQSSRFVCRVGKTDHGVHPVASSVEHEINLAHPARPAAEGDCILTFETAVWVPCDRCPALSLLCDRSPSRCRSAGLYSWPNHASPVRLSCSPTATESAPPRCSPSNDSSDSSICAFTLFAYPSYGHCCLAGRPRPLPCRLSKEFTPNRSIVASAPGNPALSGPTKGSTDSDRLLRDHQDHLDDEENDEMALSRPPLHRPGDGRSQQPLLKDEHRGRLSNTFSESSERGLARPGSSRRSHLRSRTPDYEAKNSTRRKYIYAAFFLLLSLVSFVVQTETAVYIQHELHWDKPYAMLYLTHGSWVLLWPIQLVILRIQKRTLSWEAFWRRHVYLLRTTAQMVETQDLHLTSRDYRRSPVPYMLKTTAFVAMALTIAGGSWYVAVNMTTPSDLTAIYNCSAFFAYAFSVPLLNEKPRFDKIFSVVVAVVGVLVVAYGDSGAPDDTAGPGSEGKHEADNRLLGNIIIGIGSVLYGLYEVLYKKYACPPEGTSPGRSMIFANAVGSLLGCFTLFVLWVPLPILHVLGWETFQWPTGEAGWMMLISAAANATFSGAFLVLISLTSPVLSSVAALLTIFLVAIVDWMLTGKPLSAAAITGGLLITVAFLLLSWSTYRELDEERRRRLADEGPDSESDE</sequence>
<feature type="transmembrane region" description="Helical" evidence="4">
    <location>
        <begin position="952"/>
        <end position="974"/>
    </location>
</feature>
<gene>
    <name evidence="6" type="ORF">T310_7749</name>
</gene>
<feature type="transmembrane region" description="Helical" evidence="4">
    <location>
        <begin position="623"/>
        <end position="647"/>
    </location>
</feature>
<feature type="transmembrane region" description="Helical" evidence="4">
    <location>
        <begin position="859"/>
        <end position="878"/>
    </location>
</feature>
<evidence type="ECO:0000256" key="2">
    <source>
        <dbReference type="ARBA" id="ARBA00022824"/>
    </source>
</evidence>
<organism evidence="6 7">
    <name type="scientific">Rasamsonia emersonii (strain ATCC 16479 / CBS 393.64 / IMI 116815)</name>
    <dbReference type="NCBI Taxonomy" id="1408163"/>
    <lineage>
        <taxon>Eukaryota</taxon>
        <taxon>Fungi</taxon>
        <taxon>Dikarya</taxon>
        <taxon>Ascomycota</taxon>
        <taxon>Pezizomycotina</taxon>
        <taxon>Eurotiomycetes</taxon>
        <taxon>Eurotiomycetidae</taxon>
        <taxon>Eurotiales</taxon>
        <taxon>Trichocomaceae</taxon>
        <taxon>Rasamsonia</taxon>
    </lineage>
</organism>
<evidence type="ECO:0000313" key="6">
    <source>
        <dbReference type="EMBL" id="KKA18310.1"/>
    </source>
</evidence>
<reference evidence="6 7" key="1">
    <citation type="submission" date="2015-04" db="EMBL/GenBank/DDBJ databases">
        <authorList>
            <person name="Heijne W.H."/>
            <person name="Fedorova N.D."/>
            <person name="Nierman W.C."/>
            <person name="Vollebregt A.W."/>
            <person name="Zhao Z."/>
            <person name="Wu L."/>
            <person name="Kumar M."/>
            <person name="Stam H."/>
            <person name="van den Berg M.A."/>
            <person name="Pel H.J."/>
        </authorList>
    </citation>
    <scope>NUCLEOTIDE SEQUENCE [LARGE SCALE GENOMIC DNA]</scope>
    <source>
        <strain evidence="6 7">CBS 393.64</strain>
    </source>
</reference>
<dbReference type="RefSeq" id="XP_013324922.1">
    <property type="nucleotide sequence ID" value="XM_013469468.1"/>
</dbReference>
<evidence type="ECO:0000256" key="3">
    <source>
        <dbReference type="SAM" id="MobiDB-lite"/>
    </source>
</evidence>
<feature type="signal peptide" evidence="5">
    <location>
        <begin position="1"/>
        <end position="25"/>
    </location>
</feature>
<feature type="transmembrane region" description="Helical" evidence="4">
    <location>
        <begin position="926"/>
        <end position="946"/>
    </location>
</feature>
<dbReference type="GeneID" id="25320015"/>
<comment type="caution">
    <text evidence="6">The sequence shown here is derived from an EMBL/GenBank/DDBJ whole genome shotgun (WGS) entry which is preliminary data.</text>
</comment>
<evidence type="ECO:0000256" key="4">
    <source>
        <dbReference type="SAM" id="Phobius"/>
    </source>
</evidence>
<keyword evidence="2" id="KW-0256">Endoplasmic reticulum</keyword>
<dbReference type="PANTHER" id="PTHR19346">
    <property type="entry name" value="SUGAR PHOSPHATE TRANSPORTER DOMAIN-CONTAINING PROTEIN"/>
    <property type="match status" value="1"/>
</dbReference>
<feature type="transmembrane region" description="Helical" evidence="4">
    <location>
        <begin position="757"/>
        <end position="774"/>
    </location>
</feature>